<dbReference type="OrthoDB" id="35850at2157"/>
<keyword evidence="3" id="KW-0813">Transport</keyword>
<reference evidence="11 12" key="1">
    <citation type="journal article" date="2019" name="Int. J. Syst. Evol. Microbiol.">
        <title>The Global Catalogue of Microorganisms (GCM) 10K type strain sequencing project: providing services to taxonomists for standard genome sequencing and annotation.</title>
        <authorList>
            <consortium name="The Broad Institute Genomics Platform"/>
            <consortium name="The Broad Institute Genome Sequencing Center for Infectious Disease"/>
            <person name="Wu L."/>
            <person name="Ma J."/>
        </authorList>
    </citation>
    <scope>NUCLEOTIDE SEQUENCE [LARGE SCALE GENOMIC DNA]</scope>
    <source>
        <strain evidence="11 12">JCM 16331</strain>
    </source>
</reference>
<evidence type="ECO:0000256" key="5">
    <source>
        <dbReference type="ARBA" id="ARBA00022741"/>
    </source>
</evidence>
<dbReference type="AlphaFoldDB" id="A0A830GCR0"/>
<dbReference type="GO" id="GO:0043190">
    <property type="term" value="C:ATP-binding cassette (ABC) transporter complex"/>
    <property type="evidence" value="ECO:0007669"/>
    <property type="project" value="TreeGrafter"/>
</dbReference>
<dbReference type="SUPFAM" id="SSF52540">
    <property type="entry name" value="P-loop containing nucleoside triphosphate hydrolases"/>
    <property type="match status" value="1"/>
</dbReference>
<keyword evidence="6" id="KW-0067">ATP-binding</keyword>
<comment type="similarity">
    <text evidence="2">Belongs to the ABC transporter superfamily.</text>
</comment>
<dbReference type="InterPro" id="IPR015856">
    <property type="entry name" value="ABC_transpr_CbiO/EcfA_su"/>
</dbReference>
<organism evidence="11 12">
    <name type="scientific">Halarchaeum nitratireducens</name>
    <dbReference type="NCBI Taxonomy" id="489913"/>
    <lineage>
        <taxon>Archaea</taxon>
        <taxon>Methanobacteriati</taxon>
        <taxon>Methanobacteriota</taxon>
        <taxon>Stenosarchaea group</taxon>
        <taxon>Halobacteria</taxon>
        <taxon>Halobacteriales</taxon>
        <taxon>Halobacteriaceae</taxon>
    </lineage>
</organism>
<keyword evidence="4" id="KW-1003">Cell membrane</keyword>
<feature type="domain" description="ABC transporter" evidence="10">
    <location>
        <begin position="8"/>
        <end position="246"/>
    </location>
</feature>
<dbReference type="SMART" id="SM00382">
    <property type="entry name" value="AAA"/>
    <property type="match status" value="1"/>
</dbReference>
<dbReference type="PROSITE" id="PS50893">
    <property type="entry name" value="ABC_TRANSPORTER_2"/>
    <property type="match status" value="1"/>
</dbReference>
<dbReference type="GO" id="GO:0016887">
    <property type="term" value="F:ATP hydrolysis activity"/>
    <property type="evidence" value="ECO:0007669"/>
    <property type="project" value="InterPro"/>
</dbReference>
<evidence type="ECO:0000256" key="8">
    <source>
        <dbReference type="ARBA" id="ARBA00023136"/>
    </source>
</evidence>
<dbReference type="EMBL" id="BMOQ01000006">
    <property type="protein sequence ID" value="GGN20979.1"/>
    <property type="molecule type" value="Genomic_DNA"/>
</dbReference>
<dbReference type="GO" id="GO:0042626">
    <property type="term" value="F:ATPase-coupled transmembrane transporter activity"/>
    <property type="evidence" value="ECO:0007669"/>
    <property type="project" value="TreeGrafter"/>
</dbReference>
<dbReference type="InterPro" id="IPR027417">
    <property type="entry name" value="P-loop_NTPase"/>
</dbReference>
<keyword evidence="8" id="KW-0472">Membrane</keyword>
<proteinExistence type="inferred from homology"/>
<dbReference type="Gene3D" id="3.40.50.300">
    <property type="entry name" value="P-loop containing nucleotide triphosphate hydrolases"/>
    <property type="match status" value="1"/>
</dbReference>
<protein>
    <recommendedName>
        <fullName evidence="10">ABC transporter domain-containing protein</fullName>
    </recommendedName>
</protein>
<evidence type="ECO:0000256" key="1">
    <source>
        <dbReference type="ARBA" id="ARBA00004236"/>
    </source>
</evidence>
<keyword evidence="7" id="KW-1278">Translocase</keyword>
<comment type="function">
    <text evidence="9">Probably part of an ABC transporter complex. Responsible for energy coupling to the transport system.</text>
</comment>
<dbReference type="CDD" id="cd03225">
    <property type="entry name" value="ABC_cobalt_CbiO_domain1"/>
    <property type="match status" value="1"/>
</dbReference>
<dbReference type="Proteomes" id="UP000608850">
    <property type="component" value="Unassembled WGS sequence"/>
</dbReference>
<dbReference type="InterPro" id="IPR050095">
    <property type="entry name" value="ECF_ABC_transporter_ATP-bd"/>
</dbReference>
<dbReference type="InterPro" id="IPR003439">
    <property type="entry name" value="ABC_transporter-like_ATP-bd"/>
</dbReference>
<accession>A0A830GCR0</accession>
<evidence type="ECO:0000259" key="10">
    <source>
        <dbReference type="PROSITE" id="PS50893"/>
    </source>
</evidence>
<comment type="subcellular location">
    <subcellularLocation>
        <location evidence="1">Cell membrane</location>
    </subcellularLocation>
</comment>
<dbReference type="PANTHER" id="PTHR43553">
    <property type="entry name" value="HEAVY METAL TRANSPORTER"/>
    <property type="match status" value="1"/>
</dbReference>
<keyword evidence="5" id="KW-0547">Nucleotide-binding</keyword>
<dbReference type="Pfam" id="PF00005">
    <property type="entry name" value="ABC_tran"/>
    <property type="match status" value="1"/>
</dbReference>
<evidence type="ECO:0000313" key="11">
    <source>
        <dbReference type="EMBL" id="GGN20979.1"/>
    </source>
</evidence>
<dbReference type="InterPro" id="IPR003593">
    <property type="entry name" value="AAA+_ATPase"/>
</dbReference>
<dbReference type="FunFam" id="3.40.50.300:FF:000224">
    <property type="entry name" value="Energy-coupling factor transporter ATP-binding protein EcfA"/>
    <property type="match status" value="1"/>
</dbReference>
<dbReference type="GO" id="GO:0005524">
    <property type="term" value="F:ATP binding"/>
    <property type="evidence" value="ECO:0007669"/>
    <property type="project" value="UniProtKB-KW"/>
</dbReference>
<evidence type="ECO:0000256" key="9">
    <source>
        <dbReference type="ARBA" id="ARBA00025157"/>
    </source>
</evidence>
<keyword evidence="12" id="KW-1185">Reference proteome</keyword>
<evidence type="ECO:0000256" key="4">
    <source>
        <dbReference type="ARBA" id="ARBA00022475"/>
    </source>
</evidence>
<evidence type="ECO:0000313" key="12">
    <source>
        <dbReference type="Proteomes" id="UP000608850"/>
    </source>
</evidence>
<dbReference type="RefSeq" id="WP_188879105.1">
    <property type="nucleotide sequence ID" value="NZ_BMOQ01000006.1"/>
</dbReference>
<sequence>MSDSRPIIEIDSVEFGYDPGTTVLRGVDLTFDRGEFVTVIGQNGSGKSTLVKHLTGLLEPDEGSVTLYDGTGESYDTRRDSITDLSAHIGYVFQNPDDQIFHTRIDEEIEYGLKNIGVPPDEREERIESVLEATQLEEHRYGNPFSLSIGERQRLAIASVLAMEPDVICVDEPTTGQDHAEARKIMDILQDYNDRGHTVVAVTHDMGLAAEYTDRVVVVKDGDVIDDGPPEEVFLRGEVLEESNIRPPQITQVGIQLEEESPADVLEEMWLTVEDAYDDIESFHRREPAPTGVAERGLGSVDD</sequence>
<evidence type="ECO:0000256" key="6">
    <source>
        <dbReference type="ARBA" id="ARBA00022840"/>
    </source>
</evidence>
<evidence type="ECO:0000256" key="2">
    <source>
        <dbReference type="ARBA" id="ARBA00005417"/>
    </source>
</evidence>
<name>A0A830GCR0_9EURY</name>
<dbReference type="PANTHER" id="PTHR43553:SF21">
    <property type="entry name" value="ABC TRANSPORTER ATP-BINDING PROTEIN MA_1418-RELATED"/>
    <property type="match status" value="1"/>
</dbReference>
<comment type="caution">
    <text evidence="11">The sequence shown here is derived from an EMBL/GenBank/DDBJ whole genome shotgun (WGS) entry which is preliminary data.</text>
</comment>
<evidence type="ECO:0000256" key="7">
    <source>
        <dbReference type="ARBA" id="ARBA00022967"/>
    </source>
</evidence>
<gene>
    <name evidence="11" type="ORF">GCM10009021_22770</name>
</gene>
<evidence type="ECO:0000256" key="3">
    <source>
        <dbReference type="ARBA" id="ARBA00022448"/>
    </source>
</evidence>